<evidence type="ECO:0000313" key="5">
    <source>
        <dbReference type="EMBL" id="SDG84092.1"/>
    </source>
</evidence>
<proteinExistence type="predicted"/>
<dbReference type="InterPro" id="IPR010982">
    <property type="entry name" value="Lambda_DNA-bd_dom_sf"/>
</dbReference>
<dbReference type="PANTHER" id="PTHR30146:SF109">
    <property type="entry name" value="HTH-TYPE TRANSCRIPTIONAL REGULATOR GALS"/>
    <property type="match status" value="1"/>
</dbReference>
<evidence type="ECO:0000313" key="6">
    <source>
        <dbReference type="Proteomes" id="UP000199495"/>
    </source>
</evidence>
<name>A0A1G7XIR1_9HYPH</name>
<dbReference type="Proteomes" id="UP000199495">
    <property type="component" value="Unassembled WGS sequence"/>
</dbReference>
<keyword evidence="1" id="KW-0805">Transcription regulation</keyword>
<evidence type="ECO:0000256" key="3">
    <source>
        <dbReference type="ARBA" id="ARBA00023163"/>
    </source>
</evidence>
<feature type="domain" description="HTH lacI-type" evidence="4">
    <location>
        <begin position="23"/>
        <end position="77"/>
    </location>
</feature>
<dbReference type="GO" id="GO:0000976">
    <property type="term" value="F:transcription cis-regulatory region binding"/>
    <property type="evidence" value="ECO:0007669"/>
    <property type="project" value="TreeGrafter"/>
</dbReference>
<sequence length="368" mass="39379">MLICDKLGNPETVTGLHTLNKKPSLADVATLAGVSVATVSRVLNTPAIVTAELREKVLKATRALGYVPHGAARALASNRTRSVGVVVPTLGISIFARGVESMQDRLGEDGYRLLVANSQYNPAKELQEIESLLAHGVDGLVLVGNERLPEARKLLRQFSCPVIITFVHEAAEEFPAVGVNNFSSSYDMTKYLVESGHTHFSILTSPVQNNDRVRARRDGILSCLKDYNQQVTLHEVFEIPYSMQAGGDGLDAIVKQAPLTSSIVCTTDLIAVGAMARARSIGLSVPEDVSIAGYDGLELANYLTPALTTISVPASEIGRLAAQRMLDELNGAKAQTNTIVETSLSIRGSTASPRPNRLPLDAIIIAKD</sequence>
<dbReference type="InterPro" id="IPR046335">
    <property type="entry name" value="LacI/GalR-like_sensor"/>
</dbReference>
<protein>
    <submittedName>
        <fullName evidence="5">Transcriptional regulator, LacI family</fullName>
    </submittedName>
</protein>
<dbReference type="SUPFAM" id="SSF47413">
    <property type="entry name" value="lambda repressor-like DNA-binding domains"/>
    <property type="match status" value="1"/>
</dbReference>
<gene>
    <name evidence="5" type="ORF">SAMN04487974_109145</name>
</gene>
<dbReference type="CDD" id="cd06273">
    <property type="entry name" value="PBP1_LacI-like"/>
    <property type="match status" value="1"/>
</dbReference>
<keyword evidence="2" id="KW-0238">DNA-binding</keyword>
<dbReference type="PROSITE" id="PS00356">
    <property type="entry name" value="HTH_LACI_1"/>
    <property type="match status" value="1"/>
</dbReference>
<dbReference type="Gene3D" id="3.40.50.2300">
    <property type="match status" value="2"/>
</dbReference>
<dbReference type="AlphaFoldDB" id="A0A1G7XIR1"/>
<dbReference type="EMBL" id="FNCS01000009">
    <property type="protein sequence ID" value="SDG84092.1"/>
    <property type="molecule type" value="Genomic_DNA"/>
</dbReference>
<dbReference type="SUPFAM" id="SSF53822">
    <property type="entry name" value="Periplasmic binding protein-like I"/>
    <property type="match status" value="1"/>
</dbReference>
<dbReference type="PANTHER" id="PTHR30146">
    <property type="entry name" value="LACI-RELATED TRANSCRIPTIONAL REPRESSOR"/>
    <property type="match status" value="1"/>
</dbReference>
<dbReference type="SMART" id="SM00354">
    <property type="entry name" value="HTH_LACI"/>
    <property type="match status" value="1"/>
</dbReference>
<dbReference type="RefSeq" id="WP_090597413.1">
    <property type="nucleotide sequence ID" value="NZ_FNCS01000009.1"/>
</dbReference>
<dbReference type="InterPro" id="IPR028082">
    <property type="entry name" value="Peripla_BP_I"/>
</dbReference>
<keyword evidence="6" id="KW-1185">Reference proteome</keyword>
<dbReference type="PRINTS" id="PR00036">
    <property type="entry name" value="HTHLACI"/>
</dbReference>
<dbReference type="PROSITE" id="PS50932">
    <property type="entry name" value="HTH_LACI_2"/>
    <property type="match status" value="1"/>
</dbReference>
<reference evidence="5 6" key="1">
    <citation type="submission" date="2016-10" db="EMBL/GenBank/DDBJ databases">
        <authorList>
            <person name="de Groot N.N."/>
        </authorList>
    </citation>
    <scope>NUCLEOTIDE SEQUENCE [LARGE SCALE GENOMIC DNA]</scope>
    <source>
        <strain evidence="5 6">CGMCC 1.10267</strain>
    </source>
</reference>
<dbReference type="CDD" id="cd01392">
    <property type="entry name" value="HTH_LacI"/>
    <property type="match status" value="1"/>
</dbReference>
<evidence type="ECO:0000256" key="2">
    <source>
        <dbReference type="ARBA" id="ARBA00023125"/>
    </source>
</evidence>
<evidence type="ECO:0000256" key="1">
    <source>
        <dbReference type="ARBA" id="ARBA00023015"/>
    </source>
</evidence>
<dbReference type="OrthoDB" id="7170131at2"/>
<dbReference type="InterPro" id="IPR000843">
    <property type="entry name" value="HTH_LacI"/>
</dbReference>
<dbReference type="Pfam" id="PF13377">
    <property type="entry name" value="Peripla_BP_3"/>
    <property type="match status" value="1"/>
</dbReference>
<organism evidence="5 6">
    <name type="scientific">Pelagibacterium luteolum</name>
    <dbReference type="NCBI Taxonomy" id="440168"/>
    <lineage>
        <taxon>Bacteria</taxon>
        <taxon>Pseudomonadati</taxon>
        <taxon>Pseudomonadota</taxon>
        <taxon>Alphaproteobacteria</taxon>
        <taxon>Hyphomicrobiales</taxon>
        <taxon>Devosiaceae</taxon>
        <taxon>Pelagibacterium</taxon>
    </lineage>
</organism>
<keyword evidence="3" id="KW-0804">Transcription</keyword>
<evidence type="ECO:0000259" key="4">
    <source>
        <dbReference type="PROSITE" id="PS50932"/>
    </source>
</evidence>
<dbReference type="Pfam" id="PF00356">
    <property type="entry name" value="LacI"/>
    <property type="match status" value="1"/>
</dbReference>
<accession>A0A1G7XIR1</accession>
<dbReference type="Gene3D" id="1.10.260.40">
    <property type="entry name" value="lambda repressor-like DNA-binding domains"/>
    <property type="match status" value="1"/>
</dbReference>
<dbReference type="GO" id="GO:0003700">
    <property type="term" value="F:DNA-binding transcription factor activity"/>
    <property type="evidence" value="ECO:0007669"/>
    <property type="project" value="TreeGrafter"/>
</dbReference>
<dbReference type="STRING" id="440168.SAMN04487974_109145"/>